<organism evidence="1 2">
    <name type="scientific">Tetracentron sinense</name>
    <name type="common">Spur-leaf</name>
    <dbReference type="NCBI Taxonomy" id="13715"/>
    <lineage>
        <taxon>Eukaryota</taxon>
        <taxon>Viridiplantae</taxon>
        <taxon>Streptophyta</taxon>
        <taxon>Embryophyta</taxon>
        <taxon>Tracheophyta</taxon>
        <taxon>Spermatophyta</taxon>
        <taxon>Magnoliopsida</taxon>
        <taxon>Trochodendrales</taxon>
        <taxon>Trochodendraceae</taxon>
        <taxon>Tetracentron</taxon>
    </lineage>
</organism>
<dbReference type="OrthoDB" id="683365at2759"/>
<accession>A0A834ZE68</accession>
<gene>
    <name evidence="1" type="ORF">HHK36_013926</name>
</gene>
<dbReference type="EMBL" id="JABCRI010000009">
    <property type="protein sequence ID" value="KAF8400627.1"/>
    <property type="molecule type" value="Genomic_DNA"/>
</dbReference>
<evidence type="ECO:0008006" key="3">
    <source>
        <dbReference type="Google" id="ProtNLM"/>
    </source>
</evidence>
<dbReference type="OMA" id="MINNAQG"/>
<name>A0A834ZE68_TETSI</name>
<protein>
    <recommendedName>
        <fullName evidence="3">UvrD-like helicase C-terminal domain-containing protein</fullName>
    </recommendedName>
</protein>
<evidence type="ECO:0000313" key="1">
    <source>
        <dbReference type="EMBL" id="KAF8400627.1"/>
    </source>
</evidence>
<reference evidence="1 2" key="1">
    <citation type="submission" date="2020-04" db="EMBL/GenBank/DDBJ databases">
        <title>Plant Genome Project.</title>
        <authorList>
            <person name="Zhang R.-G."/>
        </authorList>
    </citation>
    <scope>NUCLEOTIDE SEQUENCE [LARGE SCALE GENOMIC DNA]</scope>
    <source>
        <strain evidence="1">YNK0</strain>
        <tissue evidence="1">Leaf</tissue>
    </source>
</reference>
<proteinExistence type="predicted"/>
<keyword evidence="2" id="KW-1185">Reference proteome</keyword>
<comment type="caution">
    <text evidence="1">The sequence shown here is derived from an EMBL/GenBank/DDBJ whole genome shotgun (WGS) entry which is preliminary data.</text>
</comment>
<dbReference type="AlphaFoldDB" id="A0A834ZE68"/>
<sequence length="81" mass="8925">MTGLGGPRVGWAEAERVQCELPHVGVYLPNPIFIHSQLYVAISRATSPNGLKILIVNKSDQLPDYTRNVVFGEVLHDIAIE</sequence>
<dbReference type="InterPro" id="IPR027417">
    <property type="entry name" value="P-loop_NTPase"/>
</dbReference>
<evidence type="ECO:0000313" key="2">
    <source>
        <dbReference type="Proteomes" id="UP000655225"/>
    </source>
</evidence>
<dbReference type="SUPFAM" id="SSF52540">
    <property type="entry name" value="P-loop containing nucleoside triphosphate hydrolases"/>
    <property type="match status" value="1"/>
</dbReference>
<dbReference type="Proteomes" id="UP000655225">
    <property type="component" value="Unassembled WGS sequence"/>
</dbReference>